<keyword evidence="3" id="KW-1185">Reference proteome</keyword>
<evidence type="ECO:0000256" key="1">
    <source>
        <dbReference type="SAM" id="MobiDB-lite"/>
    </source>
</evidence>
<dbReference type="EMBL" id="FN648437">
    <property type="protein sequence ID" value="CBJ31422.1"/>
    <property type="molecule type" value="Genomic_DNA"/>
</dbReference>
<dbReference type="AlphaFoldDB" id="D7FTP5"/>
<dbReference type="EMBL" id="FN649741">
    <property type="protein sequence ID" value="CBJ31422.1"/>
    <property type="molecule type" value="Genomic_DNA"/>
</dbReference>
<reference evidence="2 3" key="1">
    <citation type="journal article" date="2010" name="Nature">
        <title>The Ectocarpus genome and the independent evolution of multicellularity in brown algae.</title>
        <authorList>
            <person name="Cock J.M."/>
            <person name="Sterck L."/>
            <person name="Rouze P."/>
            <person name="Scornet D."/>
            <person name="Allen A.E."/>
            <person name="Amoutzias G."/>
            <person name="Anthouard V."/>
            <person name="Artiguenave F."/>
            <person name="Aury J.M."/>
            <person name="Badger J.H."/>
            <person name="Beszteri B."/>
            <person name="Billiau K."/>
            <person name="Bonnet E."/>
            <person name="Bothwell J.H."/>
            <person name="Bowler C."/>
            <person name="Boyen C."/>
            <person name="Brownlee C."/>
            <person name="Carrano C.J."/>
            <person name="Charrier B."/>
            <person name="Cho G.Y."/>
            <person name="Coelho S.M."/>
            <person name="Collen J."/>
            <person name="Corre E."/>
            <person name="Da Silva C."/>
            <person name="Delage L."/>
            <person name="Delaroque N."/>
            <person name="Dittami S.M."/>
            <person name="Doulbeau S."/>
            <person name="Elias M."/>
            <person name="Farnham G."/>
            <person name="Gachon C.M."/>
            <person name="Gschloessl B."/>
            <person name="Heesch S."/>
            <person name="Jabbari K."/>
            <person name="Jubin C."/>
            <person name="Kawai H."/>
            <person name="Kimura K."/>
            <person name="Kloareg B."/>
            <person name="Kupper F.C."/>
            <person name="Lang D."/>
            <person name="Le Bail A."/>
            <person name="Leblanc C."/>
            <person name="Lerouge P."/>
            <person name="Lohr M."/>
            <person name="Lopez P.J."/>
            <person name="Martens C."/>
            <person name="Maumus F."/>
            <person name="Michel G."/>
            <person name="Miranda-Saavedra D."/>
            <person name="Morales J."/>
            <person name="Moreau H."/>
            <person name="Motomura T."/>
            <person name="Nagasato C."/>
            <person name="Napoli C.A."/>
            <person name="Nelson D.R."/>
            <person name="Nyvall-Collen P."/>
            <person name="Peters A.F."/>
            <person name="Pommier C."/>
            <person name="Potin P."/>
            <person name="Poulain J."/>
            <person name="Quesneville H."/>
            <person name="Read B."/>
            <person name="Rensing S.A."/>
            <person name="Ritter A."/>
            <person name="Rousvoal S."/>
            <person name="Samanta M."/>
            <person name="Samson G."/>
            <person name="Schroeder D.C."/>
            <person name="Segurens B."/>
            <person name="Strittmatter M."/>
            <person name="Tonon T."/>
            <person name="Tregear J.W."/>
            <person name="Valentin K."/>
            <person name="von Dassow P."/>
            <person name="Yamagishi T."/>
            <person name="Van de Peer Y."/>
            <person name="Wincker P."/>
        </authorList>
    </citation>
    <scope>NUCLEOTIDE SEQUENCE [LARGE SCALE GENOMIC DNA]</scope>
    <source>
        <strain evidence="3">Ec32 / CCAP1310/4</strain>
    </source>
</reference>
<accession>D7FTP5</accession>
<evidence type="ECO:0000313" key="3">
    <source>
        <dbReference type="Proteomes" id="UP000002630"/>
    </source>
</evidence>
<proteinExistence type="predicted"/>
<evidence type="ECO:0000313" key="2">
    <source>
        <dbReference type="EMBL" id="CBJ31422.1"/>
    </source>
</evidence>
<gene>
    <name evidence="2" type="ORF">Esi_0255_0012</name>
</gene>
<dbReference type="Proteomes" id="UP000002630">
    <property type="component" value="Linkage Group LG16"/>
</dbReference>
<sequence length="121" mass="12803">MPTSAPAKATLTSPTPLPAGGPSEAGAGRDPTATSAGMDSHRTFVGRFYRWCEDCKEASARESDFYEYSGIPTLNGGRPTPALPPHYTAKGLCRQMCLPCDKGGNGGPGDHIPRRGQVVRR</sequence>
<dbReference type="InParanoid" id="D7FTP5"/>
<organism evidence="2 3">
    <name type="scientific">Ectocarpus siliculosus</name>
    <name type="common">Brown alga</name>
    <name type="synonym">Conferva siliculosa</name>
    <dbReference type="NCBI Taxonomy" id="2880"/>
    <lineage>
        <taxon>Eukaryota</taxon>
        <taxon>Sar</taxon>
        <taxon>Stramenopiles</taxon>
        <taxon>Ochrophyta</taxon>
        <taxon>PX clade</taxon>
        <taxon>Phaeophyceae</taxon>
        <taxon>Ectocarpales</taxon>
        <taxon>Ectocarpaceae</taxon>
        <taxon>Ectocarpus</taxon>
    </lineage>
</organism>
<protein>
    <submittedName>
        <fullName evidence="2">Uncharacterized protein</fullName>
    </submittedName>
</protein>
<feature type="region of interest" description="Disordered" evidence="1">
    <location>
        <begin position="1"/>
        <end position="39"/>
    </location>
</feature>
<name>D7FTP5_ECTSI</name>